<dbReference type="InterPro" id="IPR010982">
    <property type="entry name" value="Lambda_DNA-bd_dom_sf"/>
</dbReference>
<accession>A0ABS8J7D9</accession>
<dbReference type="PROSITE" id="PS50943">
    <property type="entry name" value="HTH_CROC1"/>
    <property type="match status" value="1"/>
</dbReference>
<evidence type="ECO:0000313" key="2">
    <source>
        <dbReference type="EMBL" id="MCC7659930.1"/>
    </source>
</evidence>
<organism evidence="2 3">
    <name type="scientific">Serratia montpellierensis</name>
    <dbReference type="NCBI Taxonomy" id="2598730"/>
    <lineage>
        <taxon>Bacteria</taxon>
        <taxon>Pseudomonadati</taxon>
        <taxon>Pseudomonadota</taxon>
        <taxon>Gammaproteobacteria</taxon>
        <taxon>Enterobacterales</taxon>
        <taxon>Yersiniaceae</taxon>
        <taxon>Serratia</taxon>
    </lineage>
</organism>
<name>A0ABS8J7D9_9GAMM</name>
<keyword evidence="3" id="KW-1185">Reference proteome</keyword>
<reference evidence="2 3" key="1">
    <citation type="submission" date="2019-08" db="EMBL/GenBank/DDBJ databases">
        <title>Genome sequencing of Psyttalia spp.-associated microbial isolates reveals a potentially novel species in the Serratia genus.</title>
        <authorList>
            <person name="Tannieres-Laurent M."/>
            <person name="Sparks M.E."/>
            <person name="Blackburn M.B."/>
            <person name="Gundersen-Rindal D.E."/>
            <person name="Bon M.-C."/>
        </authorList>
    </citation>
    <scope>NUCLEOTIDE SEQUENCE [LARGE SCALE GENOMIC DNA]</scope>
    <source>
        <strain evidence="3">Pon4B</strain>
    </source>
</reference>
<feature type="domain" description="HTH cro/C1-type" evidence="1">
    <location>
        <begin position="16"/>
        <end position="69"/>
    </location>
</feature>
<dbReference type="SMART" id="SM00530">
    <property type="entry name" value="HTH_XRE"/>
    <property type="match status" value="1"/>
</dbReference>
<evidence type="ECO:0000259" key="1">
    <source>
        <dbReference type="PROSITE" id="PS50943"/>
    </source>
</evidence>
<sequence>MKNTDDAQTSLVTQRLNELMEAKHLSKADLARIADVSRSSVNGWFKRGSISKEAASKLSSATGVSIAWLLGDDTEGSGDLSQEERKLLDLYRQLPGIEQANMLAAFEMRLNELKEFYTRYVLRNKE</sequence>
<dbReference type="InterPro" id="IPR001387">
    <property type="entry name" value="Cro/C1-type_HTH"/>
</dbReference>
<proteinExistence type="predicted"/>
<gene>
    <name evidence="2" type="ORF">FUU20_14425</name>
</gene>
<protein>
    <submittedName>
        <fullName evidence="2">Helix-turn-helix transcriptional regulator</fullName>
    </submittedName>
</protein>
<dbReference type="Proteomes" id="UP001199135">
    <property type="component" value="Unassembled WGS sequence"/>
</dbReference>
<dbReference type="CDD" id="cd00093">
    <property type="entry name" value="HTH_XRE"/>
    <property type="match status" value="1"/>
</dbReference>
<dbReference type="EMBL" id="VOSO01000014">
    <property type="protein sequence ID" value="MCC7659930.1"/>
    <property type="molecule type" value="Genomic_DNA"/>
</dbReference>
<comment type="caution">
    <text evidence="2">The sequence shown here is derived from an EMBL/GenBank/DDBJ whole genome shotgun (WGS) entry which is preliminary data.</text>
</comment>
<evidence type="ECO:0000313" key="3">
    <source>
        <dbReference type="Proteomes" id="UP001199135"/>
    </source>
</evidence>
<dbReference type="Gene3D" id="1.10.260.40">
    <property type="entry name" value="lambda repressor-like DNA-binding domains"/>
    <property type="match status" value="1"/>
</dbReference>
<dbReference type="SUPFAM" id="SSF47413">
    <property type="entry name" value="lambda repressor-like DNA-binding domains"/>
    <property type="match status" value="1"/>
</dbReference>
<dbReference type="Pfam" id="PF01381">
    <property type="entry name" value="HTH_3"/>
    <property type="match status" value="1"/>
</dbReference>